<organism evidence="1 2">
    <name type="scientific">Aquimarina rubra</name>
    <dbReference type="NCBI Taxonomy" id="1920033"/>
    <lineage>
        <taxon>Bacteria</taxon>
        <taxon>Pseudomonadati</taxon>
        <taxon>Bacteroidota</taxon>
        <taxon>Flavobacteriia</taxon>
        <taxon>Flavobacteriales</taxon>
        <taxon>Flavobacteriaceae</taxon>
        <taxon>Aquimarina</taxon>
    </lineage>
</organism>
<dbReference type="Proteomes" id="UP001597319">
    <property type="component" value="Unassembled WGS sequence"/>
</dbReference>
<comment type="caution">
    <text evidence="1">The sequence shown here is derived from an EMBL/GenBank/DDBJ whole genome shotgun (WGS) entry which is preliminary data.</text>
</comment>
<keyword evidence="2" id="KW-1185">Reference proteome</keyword>
<gene>
    <name evidence="1" type="ORF">ACFSR1_17350</name>
</gene>
<sequence>MRKIIKLIVLLLCVFRFGYGQDLGTTKKPFAFSLGVSTVLNETREDSDGFVGFWMERKNGWGYGVDVTQSSYRPSSLKGDLIISEIENFQGTVLPNDTRIQSRSAVRDNRLYSLSPNVFKSFSLNDKKSLKFYISAGPSIIYNEDYEYAPVYSPGTLFLFDIGPSVDYLRVKEDKRFILGGFSKMSLRYTFNKVVGLELSGYGNVNGVKSVLGVQFGVVLGRLF</sequence>
<evidence type="ECO:0008006" key="3">
    <source>
        <dbReference type="Google" id="ProtNLM"/>
    </source>
</evidence>
<dbReference type="RefSeq" id="WP_378294283.1">
    <property type="nucleotide sequence ID" value="NZ_JBHULE010000019.1"/>
</dbReference>
<name>A0ABW5LJ93_9FLAO</name>
<evidence type="ECO:0000313" key="1">
    <source>
        <dbReference type="EMBL" id="MFD2564452.1"/>
    </source>
</evidence>
<proteinExistence type="predicted"/>
<protein>
    <recommendedName>
        <fullName evidence="3">Outer membrane protein beta-barrel domain-containing protein</fullName>
    </recommendedName>
</protein>
<accession>A0ABW5LJ93</accession>
<reference evidence="2" key="1">
    <citation type="journal article" date="2019" name="Int. J. Syst. Evol. Microbiol.">
        <title>The Global Catalogue of Microorganisms (GCM) 10K type strain sequencing project: providing services to taxonomists for standard genome sequencing and annotation.</title>
        <authorList>
            <consortium name="The Broad Institute Genomics Platform"/>
            <consortium name="The Broad Institute Genome Sequencing Center for Infectious Disease"/>
            <person name="Wu L."/>
            <person name="Ma J."/>
        </authorList>
    </citation>
    <scope>NUCLEOTIDE SEQUENCE [LARGE SCALE GENOMIC DNA]</scope>
    <source>
        <strain evidence="2">KCTC 52274</strain>
    </source>
</reference>
<evidence type="ECO:0000313" key="2">
    <source>
        <dbReference type="Proteomes" id="UP001597319"/>
    </source>
</evidence>
<dbReference type="EMBL" id="JBHULE010000019">
    <property type="protein sequence ID" value="MFD2564452.1"/>
    <property type="molecule type" value="Genomic_DNA"/>
</dbReference>